<comment type="caution">
    <text evidence="3">The sequence shown here is derived from an EMBL/GenBank/DDBJ whole genome shotgun (WGS) entry which is preliminary data.</text>
</comment>
<dbReference type="AlphaFoldDB" id="A0AAV3T1G6"/>
<dbReference type="GeneID" id="68573781"/>
<gene>
    <name evidence="3" type="ORF">GCM10009019_15420</name>
</gene>
<dbReference type="Pfam" id="PF23991">
    <property type="entry name" value="DUF7310"/>
    <property type="match status" value="1"/>
</dbReference>
<organism evidence="3 4">
    <name type="scientific">Salarchaeum japonicum</name>
    <dbReference type="NCBI Taxonomy" id="555573"/>
    <lineage>
        <taxon>Archaea</taxon>
        <taxon>Methanobacteriati</taxon>
        <taxon>Methanobacteriota</taxon>
        <taxon>Stenosarchaea group</taxon>
        <taxon>Halobacteria</taxon>
        <taxon>Halobacteriales</taxon>
        <taxon>Halobacteriaceae</taxon>
    </lineage>
</organism>
<feature type="compositionally biased region" description="Basic and acidic residues" evidence="1">
    <location>
        <begin position="113"/>
        <end position="122"/>
    </location>
</feature>
<protein>
    <recommendedName>
        <fullName evidence="2">DUF7310 domain-containing protein</fullName>
    </recommendedName>
</protein>
<evidence type="ECO:0000313" key="4">
    <source>
        <dbReference type="Proteomes" id="UP001500194"/>
    </source>
</evidence>
<dbReference type="InterPro" id="IPR055734">
    <property type="entry name" value="DUF7310"/>
</dbReference>
<name>A0AAV3T1G6_9EURY</name>
<evidence type="ECO:0000259" key="2">
    <source>
        <dbReference type="Pfam" id="PF23991"/>
    </source>
</evidence>
<accession>A0AAV3T1G6</accession>
<feature type="compositionally biased region" description="Basic and acidic residues" evidence="1">
    <location>
        <begin position="62"/>
        <end position="71"/>
    </location>
</feature>
<proteinExistence type="predicted"/>
<keyword evidence="4" id="KW-1185">Reference proteome</keyword>
<dbReference type="Proteomes" id="UP001500194">
    <property type="component" value="Unassembled WGS sequence"/>
</dbReference>
<dbReference type="RefSeq" id="WP_227260774.1">
    <property type="nucleotide sequence ID" value="NZ_BAAADU010000002.1"/>
</dbReference>
<dbReference type="EMBL" id="BAAADU010000002">
    <property type="protein sequence ID" value="GAA0653046.1"/>
    <property type="molecule type" value="Genomic_DNA"/>
</dbReference>
<evidence type="ECO:0000313" key="3">
    <source>
        <dbReference type="EMBL" id="GAA0653046.1"/>
    </source>
</evidence>
<feature type="region of interest" description="Disordered" evidence="1">
    <location>
        <begin position="57"/>
        <end position="122"/>
    </location>
</feature>
<sequence length="122" mass="13270">MPDTTSLADRVRAVERALTDADELPALDTATPERLDAIEARLDRVESALADLDADLQAVRGRVSERDRTPPDTDASFSNAPAGDDARPARAADFPHPVPDIEPREDDSGEPPSLRERVRGFL</sequence>
<feature type="domain" description="DUF7310" evidence="2">
    <location>
        <begin position="7"/>
        <end position="76"/>
    </location>
</feature>
<evidence type="ECO:0000256" key="1">
    <source>
        <dbReference type="SAM" id="MobiDB-lite"/>
    </source>
</evidence>
<reference evidence="3 4" key="1">
    <citation type="journal article" date="2019" name="Int. J. Syst. Evol. Microbiol.">
        <title>The Global Catalogue of Microorganisms (GCM) 10K type strain sequencing project: providing services to taxonomists for standard genome sequencing and annotation.</title>
        <authorList>
            <consortium name="The Broad Institute Genomics Platform"/>
            <consortium name="The Broad Institute Genome Sequencing Center for Infectious Disease"/>
            <person name="Wu L."/>
            <person name="Ma J."/>
        </authorList>
    </citation>
    <scope>NUCLEOTIDE SEQUENCE [LARGE SCALE GENOMIC DNA]</scope>
    <source>
        <strain evidence="3 4">JCM 16327</strain>
    </source>
</reference>